<sequence>MLRISWLFCIFRYSPANKVWNPKRGKFPNKDMAKIQNISEIHPTLGFTEFDIIEKYRKSFHESELGRLHSVFPFERMAKTMGLSEQRLGRRNIFSPSAKIALMVLKAYTGFSDRQLVEHLNGNIHYQMFCGIMINPSFPITNYKIVSAIRNEIASRLDVDSLQEVLASHWKPYLDSLHVCMTDATCYESHMRFPTDMKLLWESLEWLYRQICLHCRDLGIRRPRNKYADVAKSYLSYCKKRKRKASRTRMLKRRMIRLLEKLLIQRDEIHREHGTSLRYTQDYQKRLSIIRKVLVQEKELFEGRKVRDRIVSIDRHYVRPIVRGKETKSVEFGAKVNNIQIDGISFIEHLSFKAFNEGIRLKDCIRMQQKLMNVRVRCVAADSIYANNANRKFCTKYGISTSFVRKGRAARDESLRKVLRSELSKERATRLEGSFGTQKQHYSLSRIKGTEQEDGNPMDFLWNTYGKCHTDDR</sequence>
<dbReference type="InterPro" id="IPR008490">
    <property type="entry name" value="Transposase_InsH_N"/>
</dbReference>
<protein>
    <submittedName>
        <fullName evidence="2">Transposase</fullName>
    </submittedName>
</protein>
<dbReference type="Pfam" id="PF05598">
    <property type="entry name" value="DUF772"/>
    <property type="match status" value="1"/>
</dbReference>
<reference evidence="2 3" key="1">
    <citation type="journal article" date="2011" name="Stand. Genomic Sci.">
        <title>Complete genome sequence of Odoribacter splanchnicus type strain (1651/6).</title>
        <authorList>
            <consortium name="US DOE Joint Genome Institute (JGI-PGF)"/>
            <person name="Goker M."/>
            <person name="Gronow S."/>
            <person name="Zeytun A."/>
            <person name="Nolan M."/>
            <person name="Lucas S."/>
            <person name="Lapidus A."/>
            <person name="Hammon N."/>
            <person name="Deshpande S."/>
            <person name="Cheng J.F."/>
            <person name="Pitluck S."/>
            <person name="Liolios K."/>
            <person name="Pagani I."/>
            <person name="Ivanova N."/>
            <person name="Mavromatis K."/>
            <person name="Ovchinikova G."/>
            <person name="Pati A."/>
            <person name="Tapia R."/>
            <person name="Han C."/>
            <person name="Goodwin L."/>
            <person name="Chen A."/>
            <person name="Palaniappan K."/>
            <person name="Land M."/>
            <person name="Hauser L."/>
            <person name="Jeffries C.D."/>
            <person name="Brambilla E.M."/>
            <person name="Rohde M."/>
            <person name="Detter J.C."/>
            <person name="Woyke T."/>
            <person name="Bristow J."/>
            <person name="Markowitz V."/>
            <person name="Hugenholtz P."/>
            <person name="Eisen J.A."/>
            <person name="Kyrpides N.C."/>
            <person name="Klenk H.P."/>
        </authorList>
    </citation>
    <scope>NUCLEOTIDE SEQUENCE [LARGE SCALE GENOMIC DNA]</scope>
    <source>
        <strain evidence="3">ATCC 29572 / DSM 20712 / JCM 15291 / NCTC 10825 / 1651/6</strain>
    </source>
</reference>
<evidence type="ECO:0000259" key="1">
    <source>
        <dbReference type="Pfam" id="PF05598"/>
    </source>
</evidence>
<dbReference type="KEGG" id="osp:Odosp_0457"/>
<dbReference type="STRING" id="709991.Odosp_0457"/>
<dbReference type="AlphaFoldDB" id="F9Z5H5"/>
<dbReference type="eggNOG" id="COG3039">
    <property type="taxonomic scope" value="Bacteria"/>
</dbReference>
<dbReference type="PaxDb" id="709991-Odosp_0457"/>
<name>F9Z5H5_ODOSD</name>
<organism evidence="2 3">
    <name type="scientific">Odoribacter splanchnicus (strain ATCC 29572 / DSM 20712 / CIP 104287 / JCM 15291 / NCTC 10825 / 1651/6)</name>
    <name type="common">Bacteroides splanchnicus</name>
    <dbReference type="NCBI Taxonomy" id="709991"/>
    <lineage>
        <taxon>Bacteria</taxon>
        <taxon>Pseudomonadati</taxon>
        <taxon>Bacteroidota</taxon>
        <taxon>Bacteroidia</taxon>
        <taxon>Bacteroidales</taxon>
        <taxon>Odoribacteraceae</taxon>
        <taxon>Odoribacter</taxon>
    </lineage>
</organism>
<dbReference type="Proteomes" id="UP000006657">
    <property type="component" value="Chromosome"/>
</dbReference>
<keyword evidence="3" id="KW-1185">Reference proteome</keyword>
<proteinExistence type="predicted"/>
<gene>
    <name evidence="2" type="ordered locus">Odosp_0457</name>
</gene>
<dbReference type="EMBL" id="CP002544">
    <property type="protein sequence ID" value="ADY31546.1"/>
    <property type="molecule type" value="Genomic_DNA"/>
</dbReference>
<evidence type="ECO:0000313" key="2">
    <source>
        <dbReference type="EMBL" id="ADY31546.1"/>
    </source>
</evidence>
<dbReference type="HOGENOM" id="CLU_045818_3_0_10"/>
<feature type="domain" description="Transposase InsH N-terminal" evidence="1">
    <location>
        <begin position="61"/>
        <end position="150"/>
    </location>
</feature>
<accession>F9Z5H5</accession>
<evidence type="ECO:0000313" key="3">
    <source>
        <dbReference type="Proteomes" id="UP000006657"/>
    </source>
</evidence>